<dbReference type="GO" id="GO:0003677">
    <property type="term" value="F:DNA binding"/>
    <property type="evidence" value="ECO:0007669"/>
    <property type="project" value="UniProtKB-KW"/>
</dbReference>
<dbReference type="InterPro" id="IPR036388">
    <property type="entry name" value="WH-like_DNA-bd_sf"/>
</dbReference>
<dbReference type="Proteomes" id="UP000295433">
    <property type="component" value="Unassembled WGS sequence"/>
</dbReference>
<dbReference type="Pfam" id="PF00126">
    <property type="entry name" value="HTH_1"/>
    <property type="match status" value="1"/>
</dbReference>
<reference evidence="6 7" key="1">
    <citation type="submission" date="2019-03" db="EMBL/GenBank/DDBJ databases">
        <title>Genomic Encyclopedia of Type Strains, Phase IV (KMG-IV): sequencing the most valuable type-strain genomes for metagenomic binning, comparative biology and taxonomic classification.</title>
        <authorList>
            <person name="Goeker M."/>
        </authorList>
    </citation>
    <scope>NUCLEOTIDE SEQUENCE [LARGE SCALE GENOMIC DNA]</scope>
    <source>
        <strain evidence="6 7">DSM 16730</strain>
    </source>
</reference>
<dbReference type="InterPro" id="IPR000847">
    <property type="entry name" value="LysR_HTH_N"/>
</dbReference>
<keyword evidence="7" id="KW-1185">Reference proteome</keyword>
<dbReference type="Gene3D" id="1.10.10.10">
    <property type="entry name" value="Winged helix-like DNA-binding domain superfamily/Winged helix DNA-binding domain"/>
    <property type="match status" value="1"/>
</dbReference>
<dbReference type="CDD" id="cd08414">
    <property type="entry name" value="PBP2_LTTR_aromatics_like"/>
    <property type="match status" value="1"/>
</dbReference>
<dbReference type="InterPro" id="IPR036390">
    <property type="entry name" value="WH_DNA-bd_sf"/>
</dbReference>
<dbReference type="SUPFAM" id="SSF46785">
    <property type="entry name" value="Winged helix' DNA-binding domain"/>
    <property type="match status" value="1"/>
</dbReference>
<dbReference type="PROSITE" id="PS50931">
    <property type="entry name" value="HTH_LYSR"/>
    <property type="match status" value="1"/>
</dbReference>
<keyword evidence="3 6" id="KW-0238">DNA-binding</keyword>
<evidence type="ECO:0000313" key="6">
    <source>
        <dbReference type="EMBL" id="TCV08567.1"/>
    </source>
</evidence>
<evidence type="ECO:0000256" key="3">
    <source>
        <dbReference type="ARBA" id="ARBA00023125"/>
    </source>
</evidence>
<evidence type="ECO:0000256" key="1">
    <source>
        <dbReference type="ARBA" id="ARBA00009437"/>
    </source>
</evidence>
<feature type="domain" description="HTH lysR-type" evidence="5">
    <location>
        <begin position="2"/>
        <end position="59"/>
    </location>
</feature>
<comment type="caution">
    <text evidence="6">The sequence shown here is derived from an EMBL/GenBank/DDBJ whole genome shotgun (WGS) entry which is preliminary data.</text>
</comment>
<keyword evidence="4" id="KW-0804">Transcription</keyword>
<dbReference type="InterPro" id="IPR005119">
    <property type="entry name" value="LysR_subst-bd"/>
</dbReference>
<dbReference type="Gene3D" id="3.40.190.10">
    <property type="entry name" value="Periplasmic binding protein-like II"/>
    <property type="match status" value="2"/>
</dbReference>
<evidence type="ECO:0000256" key="2">
    <source>
        <dbReference type="ARBA" id="ARBA00023015"/>
    </source>
</evidence>
<dbReference type="PANTHER" id="PTHR30346:SF28">
    <property type="entry name" value="HTH-TYPE TRANSCRIPTIONAL REGULATOR CYNR"/>
    <property type="match status" value="1"/>
</dbReference>
<organism evidence="6 7">
    <name type="scientific">Samsonia erythrinae</name>
    <dbReference type="NCBI Taxonomy" id="160434"/>
    <lineage>
        <taxon>Bacteria</taxon>
        <taxon>Pseudomonadati</taxon>
        <taxon>Pseudomonadota</taxon>
        <taxon>Gammaproteobacteria</taxon>
        <taxon>Enterobacterales</taxon>
        <taxon>Pectobacteriaceae</taxon>
        <taxon>Samsonia</taxon>
    </lineage>
</organism>
<proteinExistence type="inferred from homology"/>
<dbReference type="PANTHER" id="PTHR30346">
    <property type="entry name" value="TRANSCRIPTIONAL DUAL REGULATOR HCAR-RELATED"/>
    <property type="match status" value="1"/>
</dbReference>
<dbReference type="GO" id="GO:0003700">
    <property type="term" value="F:DNA-binding transcription factor activity"/>
    <property type="evidence" value="ECO:0007669"/>
    <property type="project" value="InterPro"/>
</dbReference>
<evidence type="ECO:0000313" key="7">
    <source>
        <dbReference type="Proteomes" id="UP000295433"/>
    </source>
</evidence>
<dbReference type="GO" id="GO:0032993">
    <property type="term" value="C:protein-DNA complex"/>
    <property type="evidence" value="ECO:0007669"/>
    <property type="project" value="TreeGrafter"/>
</dbReference>
<dbReference type="FunFam" id="1.10.10.10:FF:000001">
    <property type="entry name" value="LysR family transcriptional regulator"/>
    <property type="match status" value="1"/>
</dbReference>
<dbReference type="PRINTS" id="PR00039">
    <property type="entry name" value="HTHLYSR"/>
</dbReference>
<dbReference type="EMBL" id="SMBY01000001">
    <property type="protein sequence ID" value="TCV08567.1"/>
    <property type="molecule type" value="Genomic_DNA"/>
</dbReference>
<protein>
    <submittedName>
        <fullName evidence="6">DNA-binding transcriptional LysR family regulator</fullName>
    </submittedName>
</protein>
<comment type="similarity">
    <text evidence="1">Belongs to the LysR transcriptional regulatory family.</text>
</comment>
<dbReference type="AlphaFoldDB" id="A0A4R3VTF3"/>
<dbReference type="SUPFAM" id="SSF53850">
    <property type="entry name" value="Periplasmic binding protein-like II"/>
    <property type="match status" value="1"/>
</dbReference>
<name>A0A4R3VTF3_9GAMM</name>
<gene>
    <name evidence="6" type="ORF">EDC54_10167</name>
</gene>
<evidence type="ECO:0000256" key="4">
    <source>
        <dbReference type="ARBA" id="ARBA00023163"/>
    </source>
</evidence>
<sequence>MVELRHLRYFVVLARELHFGHAASALHIEQPALSHNLRQLEEELGVRLFVRNTRKVELTEAGRTYLHKSIRLIQYMDNAAHAAQKAEQGGAGYLNFGYDNCVVLSRMPAAIKQFQRSFPDVELIPHENIPDRLLEQVLTGKLDVIYTCGGRRHPQLDSVTLEMPSWLCAIHKDHPLAAKNVIHWRDLRDEKLALPPYSSMWELHESLLSLCREADFVPHAPFSVYSPLAVFPLVSAGLCVSFTFNTGSAVTIPDVVFRPLLPTRTLQLQMCWSKNANSRTLTNFVEHCTRSLHSEASVSACELV</sequence>
<evidence type="ECO:0000259" key="5">
    <source>
        <dbReference type="PROSITE" id="PS50931"/>
    </source>
</evidence>
<dbReference type="RefSeq" id="WP_165904243.1">
    <property type="nucleotide sequence ID" value="NZ_JAWIZJ010000001.1"/>
</dbReference>
<accession>A0A4R3VTF3</accession>
<keyword evidence="2" id="KW-0805">Transcription regulation</keyword>
<dbReference type="Pfam" id="PF03466">
    <property type="entry name" value="LysR_substrate"/>
    <property type="match status" value="1"/>
</dbReference>